<dbReference type="NCBIfam" id="TIGR00374">
    <property type="entry name" value="flippase-like domain"/>
    <property type="match status" value="1"/>
</dbReference>
<proteinExistence type="predicted"/>
<keyword evidence="3 6" id="KW-0812">Transmembrane</keyword>
<dbReference type="NCBIfam" id="TIGR03476">
    <property type="entry name" value="HpnL"/>
    <property type="match status" value="1"/>
</dbReference>
<sequence length="333" mass="34666">MTDRQGKRGGAAKGWLLTIGVALLAVLLATHGAGALRAIVAEVGWQALLVVAAHLPVTFFATVGWQVLLPPDRRPSLPFLFRLRLIKEAVNALLPVAQVGGEVVRAKLAVRKGLTLAESTASCVVDVLAGTVGLVLFVLASLAVALVTLRDPRLAQAGLTLVGVVALIAGALFIAHKAGLGRRVGQLSQRWTAIAGRVGALGEAFRDIGARRAEIGASWAWHMAAWLAGAFETYVSMWALGLQPTLLQALIVEGLAQTAKVVGFAIPGALGVQEGGYLLLGGALGLTPDQALALSLLRRLREITLGAIGLVLWRTTRQEAPAPARDTLATGTA</sequence>
<keyword evidence="5 6" id="KW-0472">Membrane</keyword>
<feature type="transmembrane region" description="Helical" evidence="6">
    <location>
        <begin position="154"/>
        <end position="175"/>
    </location>
</feature>
<evidence type="ECO:0000313" key="7">
    <source>
        <dbReference type="EMBL" id="PZR36963.1"/>
    </source>
</evidence>
<evidence type="ECO:0000256" key="1">
    <source>
        <dbReference type="ARBA" id="ARBA00004651"/>
    </source>
</evidence>
<reference evidence="7 8" key="1">
    <citation type="submission" date="2017-08" db="EMBL/GenBank/DDBJ databases">
        <title>Infants hospitalized years apart are colonized by the same room-sourced microbial strains.</title>
        <authorList>
            <person name="Brooks B."/>
            <person name="Olm M.R."/>
            <person name="Firek B.A."/>
            <person name="Baker R."/>
            <person name="Thomas B.C."/>
            <person name="Morowitz M.J."/>
            <person name="Banfield J.F."/>
        </authorList>
    </citation>
    <scope>NUCLEOTIDE SEQUENCE [LARGE SCALE GENOMIC DNA]</scope>
    <source>
        <strain evidence="7">S2_003_000_R2_4</strain>
    </source>
</reference>
<dbReference type="Pfam" id="PF03706">
    <property type="entry name" value="LPG_synthase_TM"/>
    <property type="match status" value="1"/>
</dbReference>
<protein>
    <recommendedName>
        <fullName evidence="9">TIGR00374 family protein</fullName>
    </recommendedName>
</protein>
<gene>
    <name evidence="7" type="ORF">DI526_01865</name>
</gene>
<dbReference type="GO" id="GO:0005886">
    <property type="term" value="C:plasma membrane"/>
    <property type="evidence" value="ECO:0007669"/>
    <property type="project" value="UniProtKB-SubCell"/>
</dbReference>
<evidence type="ECO:0008006" key="9">
    <source>
        <dbReference type="Google" id="ProtNLM"/>
    </source>
</evidence>
<keyword evidence="2" id="KW-1003">Cell membrane</keyword>
<dbReference type="PANTHER" id="PTHR40277">
    <property type="entry name" value="BLL5419 PROTEIN"/>
    <property type="match status" value="1"/>
</dbReference>
<dbReference type="InterPro" id="IPR022791">
    <property type="entry name" value="L-PG_synthase/AglD"/>
</dbReference>
<name>A0A2W5VGG8_9CAUL</name>
<evidence type="ECO:0000256" key="2">
    <source>
        <dbReference type="ARBA" id="ARBA00022475"/>
    </source>
</evidence>
<keyword evidence="4 6" id="KW-1133">Transmembrane helix</keyword>
<dbReference type="RefSeq" id="WP_304273454.1">
    <property type="nucleotide sequence ID" value="NZ_QFQZ01000003.1"/>
</dbReference>
<dbReference type="Proteomes" id="UP000249393">
    <property type="component" value="Unassembled WGS sequence"/>
</dbReference>
<comment type="subcellular location">
    <subcellularLocation>
        <location evidence="1">Cell membrane</location>
        <topology evidence="1">Multi-pass membrane protein</topology>
    </subcellularLocation>
</comment>
<comment type="caution">
    <text evidence="7">The sequence shown here is derived from an EMBL/GenBank/DDBJ whole genome shotgun (WGS) entry which is preliminary data.</text>
</comment>
<dbReference type="AlphaFoldDB" id="A0A2W5VGG8"/>
<feature type="transmembrane region" description="Helical" evidence="6">
    <location>
        <begin position="47"/>
        <end position="69"/>
    </location>
</feature>
<accession>A0A2W5VGG8</accession>
<evidence type="ECO:0000256" key="5">
    <source>
        <dbReference type="ARBA" id="ARBA00023136"/>
    </source>
</evidence>
<evidence type="ECO:0000313" key="8">
    <source>
        <dbReference type="Proteomes" id="UP000249393"/>
    </source>
</evidence>
<evidence type="ECO:0000256" key="6">
    <source>
        <dbReference type="SAM" id="Phobius"/>
    </source>
</evidence>
<evidence type="ECO:0000256" key="3">
    <source>
        <dbReference type="ARBA" id="ARBA00022692"/>
    </source>
</evidence>
<dbReference type="PANTHER" id="PTHR40277:SF1">
    <property type="entry name" value="BLL5419 PROTEIN"/>
    <property type="match status" value="1"/>
</dbReference>
<evidence type="ECO:0000256" key="4">
    <source>
        <dbReference type="ARBA" id="ARBA00022989"/>
    </source>
</evidence>
<dbReference type="EMBL" id="QFQZ01000003">
    <property type="protein sequence ID" value="PZR36963.1"/>
    <property type="molecule type" value="Genomic_DNA"/>
</dbReference>
<feature type="transmembrane region" description="Helical" evidence="6">
    <location>
        <begin position="121"/>
        <end position="148"/>
    </location>
</feature>
<organism evidence="7 8">
    <name type="scientific">Caulobacter segnis</name>
    <dbReference type="NCBI Taxonomy" id="88688"/>
    <lineage>
        <taxon>Bacteria</taxon>
        <taxon>Pseudomonadati</taxon>
        <taxon>Pseudomonadota</taxon>
        <taxon>Alphaproteobacteria</taxon>
        <taxon>Caulobacterales</taxon>
        <taxon>Caulobacteraceae</taxon>
        <taxon>Caulobacter</taxon>
    </lineage>
</organism>